<evidence type="ECO:0000256" key="3">
    <source>
        <dbReference type="SAM" id="Coils"/>
    </source>
</evidence>
<organism evidence="8 9">
    <name type="scientific">Adonisia turfae CCMR0081</name>
    <dbReference type="NCBI Taxonomy" id="2292702"/>
    <lineage>
        <taxon>Bacteria</taxon>
        <taxon>Bacillati</taxon>
        <taxon>Cyanobacteriota</taxon>
        <taxon>Adonisia</taxon>
        <taxon>Adonisia turfae</taxon>
    </lineage>
</organism>
<dbReference type="InterPro" id="IPR058625">
    <property type="entry name" value="MdtA-like_BSH"/>
</dbReference>
<dbReference type="Pfam" id="PF25944">
    <property type="entry name" value="Beta-barrel_RND"/>
    <property type="match status" value="1"/>
</dbReference>
<dbReference type="Pfam" id="PF25975">
    <property type="entry name" value="CzcB_C"/>
    <property type="match status" value="1"/>
</dbReference>
<evidence type="ECO:0000256" key="2">
    <source>
        <dbReference type="ARBA" id="ARBA00009477"/>
    </source>
</evidence>
<dbReference type="Gene3D" id="2.40.420.20">
    <property type="match status" value="1"/>
</dbReference>
<feature type="domain" description="Multidrug resistance protein MdtA-like barrel-sandwich hybrid" evidence="5">
    <location>
        <begin position="84"/>
        <end position="264"/>
    </location>
</feature>
<dbReference type="AlphaFoldDB" id="A0A6M0RUH7"/>
<protein>
    <submittedName>
        <fullName evidence="8">Efflux RND transporter periplasmic adaptor subunit</fullName>
    </submittedName>
</protein>
<feature type="domain" description="CzcB-like C-terminal circularly permuted SH3-like" evidence="7">
    <location>
        <begin position="352"/>
        <end position="414"/>
    </location>
</feature>
<evidence type="ECO:0000259" key="6">
    <source>
        <dbReference type="Pfam" id="PF25944"/>
    </source>
</evidence>
<comment type="subcellular location">
    <subcellularLocation>
        <location evidence="1">Cell membrane</location>
    </subcellularLocation>
</comment>
<proteinExistence type="inferred from homology"/>
<feature type="coiled-coil region" evidence="3">
    <location>
        <begin position="131"/>
        <end position="158"/>
    </location>
</feature>
<dbReference type="InterPro" id="IPR058626">
    <property type="entry name" value="MdtA-like_b-barrel"/>
</dbReference>
<dbReference type="PANTHER" id="PTHR30469:SF39">
    <property type="entry name" value="SLL0180 PROTEIN"/>
    <property type="match status" value="1"/>
</dbReference>
<dbReference type="NCBIfam" id="TIGR01730">
    <property type="entry name" value="RND_mfp"/>
    <property type="match status" value="1"/>
</dbReference>
<name>A0A6M0RUH7_9CYAN</name>
<accession>A0A6M0RUH7</accession>
<evidence type="ECO:0000259" key="5">
    <source>
        <dbReference type="Pfam" id="PF25917"/>
    </source>
</evidence>
<dbReference type="Pfam" id="PF25917">
    <property type="entry name" value="BSH_RND"/>
    <property type="match status" value="1"/>
</dbReference>
<dbReference type="Gene3D" id="1.10.287.470">
    <property type="entry name" value="Helix hairpin bin"/>
    <property type="match status" value="1"/>
</dbReference>
<dbReference type="GO" id="GO:0015562">
    <property type="term" value="F:efflux transmembrane transporter activity"/>
    <property type="evidence" value="ECO:0007669"/>
    <property type="project" value="TreeGrafter"/>
</dbReference>
<sequence>METQSAITPTASSGLGRNRHRGWLWLLVGFLGLAGGWFLWSRFQQDVVPGAIAAQSTTVETETARSAPVKEFSEFVGALEAQERVMLRPEVEGRITQILVVAGDRVSAGTPILQLSPDRPAAVVSGAIADIEVARASRSAAQAEILEAEADRDSAIAERALQDTEYQRTQSLVDAGALAQQSLDQVARNRDVAIAALAAAERRIQTARANLAEARASLSRAESNAAVATEDLSDYQVVAPINGVVGDLPVKVGDYVNIGQMITTLTSNQTMDLRLSIPVERSSELRAGLPVELRTQEGLDPLVTGRISFVSERVEAGAQSILAKASFPNPDGQLRDEQFVRANVIWDESPGVMVPTTAISRVGGQSFVFVMESATEGDSEFVAVQRPVQLGTIDNNRYHIISGVDTGETIITAGILRLSDGAPVTADNSTSAN</sequence>
<dbReference type="Gene3D" id="2.40.30.170">
    <property type="match status" value="1"/>
</dbReference>
<keyword evidence="4" id="KW-1133">Transmembrane helix</keyword>
<evidence type="ECO:0000313" key="9">
    <source>
        <dbReference type="Proteomes" id="UP000481033"/>
    </source>
</evidence>
<reference evidence="8 9" key="1">
    <citation type="journal article" date="2020" name="Microb. Ecol.">
        <title>Ecogenomics of the Marine Benthic Filamentous Cyanobacterium Adonisia.</title>
        <authorList>
            <person name="Walter J.M."/>
            <person name="Coutinho F.H."/>
            <person name="Leomil L."/>
            <person name="Hargreaves P.I."/>
            <person name="Campeao M.E."/>
            <person name="Vieira V.V."/>
            <person name="Silva B.S."/>
            <person name="Fistarol G.O."/>
            <person name="Salomon P.S."/>
            <person name="Sawabe T."/>
            <person name="Mino S."/>
            <person name="Hosokawa M."/>
            <person name="Miyashita H."/>
            <person name="Maruyama F."/>
            <person name="van Verk M.C."/>
            <person name="Dutilh B.E."/>
            <person name="Thompson C.C."/>
            <person name="Thompson F.L."/>
        </authorList>
    </citation>
    <scope>NUCLEOTIDE SEQUENCE [LARGE SCALE GENOMIC DNA]</scope>
    <source>
        <strain evidence="8 9">CCMR0081</strain>
    </source>
</reference>
<dbReference type="Gene3D" id="2.40.50.100">
    <property type="match status" value="1"/>
</dbReference>
<feature type="transmembrane region" description="Helical" evidence="4">
    <location>
        <begin position="22"/>
        <end position="40"/>
    </location>
</feature>
<dbReference type="SUPFAM" id="SSF111369">
    <property type="entry name" value="HlyD-like secretion proteins"/>
    <property type="match status" value="2"/>
</dbReference>
<keyword evidence="4" id="KW-0812">Transmembrane</keyword>
<evidence type="ECO:0000313" key="8">
    <source>
        <dbReference type="EMBL" id="NEZ59917.1"/>
    </source>
</evidence>
<dbReference type="GO" id="GO:1990281">
    <property type="term" value="C:efflux pump complex"/>
    <property type="evidence" value="ECO:0007669"/>
    <property type="project" value="TreeGrafter"/>
</dbReference>
<dbReference type="EMBL" id="QXHD01000004">
    <property type="protein sequence ID" value="NEZ59917.1"/>
    <property type="molecule type" value="Genomic_DNA"/>
</dbReference>
<comment type="caution">
    <text evidence="8">The sequence shown here is derived from an EMBL/GenBank/DDBJ whole genome shotgun (WGS) entry which is preliminary data.</text>
</comment>
<evidence type="ECO:0000256" key="1">
    <source>
        <dbReference type="ARBA" id="ARBA00004236"/>
    </source>
</evidence>
<evidence type="ECO:0000259" key="7">
    <source>
        <dbReference type="Pfam" id="PF25975"/>
    </source>
</evidence>
<feature type="coiled-coil region" evidence="3">
    <location>
        <begin position="183"/>
        <end position="231"/>
    </location>
</feature>
<keyword evidence="9" id="KW-1185">Reference proteome</keyword>
<dbReference type="InterPro" id="IPR006143">
    <property type="entry name" value="RND_pump_MFP"/>
</dbReference>
<evidence type="ECO:0000256" key="4">
    <source>
        <dbReference type="SAM" id="Phobius"/>
    </source>
</evidence>
<feature type="domain" description="Multidrug resistance protein MdtA-like beta-barrel" evidence="6">
    <location>
        <begin position="287"/>
        <end position="344"/>
    </location>
</feature>
<comment type="similarity">
    <text evidence="2">Belongs to the membrane fusion protein (MFP) (TC 8.A.1) family.</text>
</comment>
<dbReference type="Proteomes" id="UP000481033">
    <property type="component" value="Unassembled WGS sequence"/>
</dbReference>
<keyword evidence="3" id="KW-0175">Coiled coil</keyword>
<dbReference type="PANTHER" id="PTHR30469">
    <property type="entry name" value="MULTIDRUG RESISTANCE PROTEIN MDTA"/>
    <property type="match status" value="1"/>
</dbReference>
<dbReference type="RefSeq" id="WP_163702681.1">
    <property type="nucleotide sequence ID" value="NZ_QXHD01000004.1"/>
</dbReference>
<dbReference type="InterPro" id="IPR058649">
    <property type="entry name" value="CzcB_C"/>
</dbReference>
<keyword evidence="4" id="KW-0472">Membrane</keyword>
<gene>
    <name evidence="8" type="ORF">DXZ20_30595</name>
</gene>